<evidence type="ECO:0000313" key="1">
    <source>
        <dbReference type="EMBL" id="EMC99647.1"/>
    </source>
</evidence>
<dbReference type="AlphaFoldDB" id="M2LY67"/>
<protein>
    <submittedName>
        <fullName evidence="1">Uncharacterized protein</fullName>
    </submittedName>
</protein>
<name>M2LY67_BAUPA</name>
<dbReference type="HOGENOM" id="CLU_3068281_0_0_1"/>
<accession>M2LY67</accession>
<dbReference type="KEGG" id="bcom:BAUCODRAFT_30020"/>
<proteinExistence type="predicted"/>
<dbReference type="GeneID" id="19111089"/>
<dbReference type="RefSeq" id="XP_007672924.1">
    <property type="nucleotide sequence ID" value="XM_007674734.1"/>
</dbReference>
<gene>
    <name evidence="1" type="ORF">BAUCODRAFT_30020</name>
</gene>
<organism evidence="1 2">
    <name type="scientific">Baudoinia panamericana (strain UAMH 10762)</name>
    <name type="common">Angels' share fungus</name>
    <name type="synonym">Baudoinia compniacensis (strain UAMH 10762)</name>
    <dbReference type="NCBI Taxonomy" id="717646"/>
    <lineage>
        <taxon>Eukaryota</taxon>
        <taxon>Fungi</taxon>
        <taxon>Dikarya</taxon>
        <taxon>Ascomycota</taxon>
        <taxon>Pezizomycotina</taxon>
        <taxon>Dothideomycetes</taxon>
        <taxon>Dothideomycetidae</taxon>
        <taxon>Mycosphaerellales</taxon>
        <taxon>Teratosphaeriaceae</taxon>
        <taxon>Baudoinia</taxon>
    </lineage>
</organism>
<sequence length="53" mass="5930">MIKRDIAVKRNRKEIITADSPSQPSSVCKCPNTQELTEFSRATHPRPGGLHNI</sequence>
<evidence type="ECO:0000313" key="2">
    <source>
        <dbReference type="Proteomes" id="UP000011761"/>
    </source>
</evidence>
<reference evidence="1 2" key="1">
    <citation type="journal article" date="2012" name="PLoS Pathog.">
        <title>Diverse lifestyles and strategies of plant pathogenesis encoded in the genomes of eighteen Dothideomycetes fungi.</title>
        <authorList>
            <person name="Ohm R.A."/>
            <person name="Feau N."/>
            <person name="Henrissat B."/>
            <person name="Schoch C.L."/>
            <person name="Horwitz B.A."/>
            <person name="Barry K.W."/>
            <person name="Condon B.J."/>
            <person name="Copeland A.C."/>
            <person name="Dhillon B."/>
            <person name="Glaser F."/>
            <person name="Hesse C.N."/>
            <person name="Kosti I."/>
            <person name="LaButti K."/>
            <person name="Lindquist E.A."/>
            <person name="Lucas S."/>
            <person name="Salamov A.A."/>
            <person name="Bradshaw R.E."/>
            <person name="Ciuffetti L."/>
            <person name="Hamelin R.C."/>
            <person name="Kema G.H.J."/>
            <person name="Lawrence C."/>
            <person name="Scott J.A."/>
            <person name="Spatafora J.W."/>
            <person name="Turgeon B.G."/>
            <person name="de Wit P.J.G.M."/>
            <person name="Zhong S."/>
            <person name="Goodwin S.B."/>
            <person name="Grigoriev I.V."/>
        </authorList>
    </citation>
    <scope>NUCLEOTIDE SEQUENCE [LARGE SCALE GENOMIC DNA]</scope>
    <source>
        <strain evidence="1 2">UAMH 10762</strain>
    </source>
</reference>
<keyword evidence="2" id="KW-1185">Reference proteome</keyword>
<dbReference type="EMBL" id="KB445551">
    <property type="protein sequence ID" value="EMC99647.1"/>
    <property type="molecule type" value="Genomic_DNA"/>
</dbReference>
<dbReference type="Proteomes" id="UP000011761">
    <property type="component" value="Unassembled WGS sequence"/>
</dbReference>